<keyword evidence="5" id="KW-1185">Reference proteome</keyword>
<feature type="domain" description="SGNH hydrolase-type esterase" evidence="2">
    <location>
        <begin position="64"/>
        <end position="253"/>
    </location>
</feature>
<dbReference type="EMBL" id="JAGYPE020000026">
    <property type="protein sequence ID" value="MCH6266843.1"/>
    <property type="molecule type" value="Genomic_DNA"/>
</dbReference>
<dbReference type="AlphaFoldDB" id="A0A942SUQ5"/>
<reference evidence="3" key="1">
    <citation type="submission" date="2021-05" db="EMBL/GenBank/DDBJ databases">
        <title>Novel Bacillus species.</title>
        <authorList>
            <person name="Liu G."/>
        </authorList>
    </citation>
    <scope>NUCLEOTIDE SEQUENCE</scope>
    <source>
        <strain evidence="3 5">FJAT-50051</strain>
    </source>
</reference>
<protein>
    <submittedName>
        <fullName evidence="4">GDSL-type esterase/lipase family protein</fullName>
    </submittedName>
</protein>
<comment type="caution">
    <text evidence="3">The sequence shown here is derived from an EMBL/GenBank/DDBJ whole genome shotgun (WGS) entry which is preliminary data.</text>
</comment>
<dbReference type="InterPro" id="IPR013830">
    <property type="entry name" value="SGNH_hydro"/>
</dbReference>
<dbReference type="PANTHER" id="PTHR30383:SF27">
    <property type="entry name" value="SPORE GERMINATION LIPASE LIPC"/>
    <property type="match status" value="1"/>
</dbReference>
<dbReference type="PANTHER" id="PTHR30383">
    <property type="entry name" value="THIOESTERASE 1/PROTEASE 1/LYSOPHOSPHOLIPASE L1"/>
    <property type="match status" value="1"/>
</dbReference>
<dbReference type="InterPro" id="IPR051532">
    <property type="entry name" value="Ester_Hydrolysis_Enzymes"/>
</dbReference>
<organism evidence="3">
    <name type="scientific">Neobacillus citreus</name>
    <dbReference type="NCBI Taxonomy" id="2833578"/>
    <lineage>
        <taxon>Bacteria</taxon>
        <taxon>Bacillati</taxon>
        <taxon>Bacillota</taxon>
        <taxon>Bacilli</taxon>
        <taxon>Bacillales</taxon>
        <taxon>Bacillaceae</taxon>
        <taxon>Neobacillus</taxon>
    </lineage>
</organism>
<keyword evidence="1" id="KW-0472">Membrane</keyword>
<evidence type="ECO:0000313" key="3">
    <source>
        <dbReference type="EMBL" id="MBS4180191.1"/>
    </source>
</evidence>
<evidence type="ECO:0000259" key="2">
    <source>
        <dbReference type="Pfam" id="PF13472"/>
    </source>
</evidence>
<evidence type="ECO:0000313" key="4">
    <source>
        <dbReference type="EMBL" id="MCH6266843.1"/>
    </source>
</evidence>
<dbReference type="Proteomes" id="UP000677265">
    <property type="component" value="Unassembled WGS sequence"/>
</dbReference>
<dbReference type="EMBL" id="JAGYPE010000001">
    <property type="protein sequence ID" value="MBS4180191.1"/>
    <property type="molecule type" value="Genomic_DNA"/>
</dbReference>
<accession>A0A942SUQ5</accession>
<gene>
    <name evidence="4" type="ORF">KHB02_015040</name>
    <name evidence="3" type="ORF">KHB02_02180</name>
</gene>
<dbReference type="InterPro" id="IPR036514">
    <property type="entry name" value="SGNH_hydro_sf"/>
</dbReference>
<feature type="transmembrane region" description="Helical" evidence="1">
    <location>
        <begin position="6"/>
        <end position="24"/>
    </location>
</feature>
<keyword evidence="1" id="KW-1133">Transmembrane helix</keyword>
<evidence type="ECO:0000313" key="5">
    <source>
        <dbReference type="Proteomes" id="UP000677265"/>
    </source>
</evidence>
<keyword evidence="1" id="KW-0812">Transmembrane</keyword>
<dbReference type="SUPFAM" id="SSF52266">
    <property type="entry name" value="SGNH hydrolase"/>
    <property type="match status" value="1"/>
</dbReference>
<dbReference type="RefSeq" id="WP_213140204.1">
    <property type="nucleotide sequence ID" value="NZ_JAGYPE020000026.1"/>
</dbReference>
<dbReference type="Gene3D" id="3.40.50.1110">
    <property type="entry name" value="SGNH hydrolase"/>
    <property type="match status" value="1"/>
</dbReference>
<evidence type="ECO:0000256" key="1">
    <source>
        <dbReference type="SAM" id="Phobius"/>
    </source>
</evidence>
<dbReference type="Pfam" id="PF13472">
    <property type="entry name" value="Lipase_GDSL_2"/>
    <property type="match status" value="1"/>
</dbReference>
<dbReference type="GO" id="GO:0004622">
    <property type="term" value="F:phosphatidylcholine lysophospholipase activity"/>
    <property type="evidence" value="ECO:0007669"/>
    <property type="project" value="TreeGrafter"/>
</dbReference>
<proteinExistence type="predicted"/>
<name>A0A942SUQ5_9BACI</name>
<sequence length="272" mass="30687">MKLIKYIVIFVLVIGLGLSAWIYYPKYQIHKIKKQSVEVSTNIHKISYLDYFRSMKKDEINHLAIGDSVIRGVGAGQNEDLVNQFSNKLGSQIQKNIQFQNEGINGITSGELRELVLEGRFDEEMKKADIITINVGGNDVLRAAKGQNLQNVFQSFGELQTSFTKNLTDIASRIKSVNPGATIVFLELYNPLSPSDKLYPLADQLLPKWNLKLYETANQYSPSLVIETTKVINGERPENLSPDGVHPNSNGYSAISELMIYQFKHQYRIDSV</sequence>